<dbReference type="GO" id="GO:0009834">
    <property type="term" value="P:plant-type secondary cell wall biogenesis"/>
    <property type="evidence" value="ECO:0007669"/>
    <property type="project" value="TreeGrafter"/>
</dbReference>
<dbReference type="PANTHER" id="PTHR13533:SF1">
    <property type="entry name" value="N-ACETYLNEURAMINATE 9-O-ACETYLTRANSFERASE"/>
    <property type="match status" value="1"/>
</dbReference>
<evidence type="ECO:0000259" key="9">
    <source>
        <dbReference type="Pfam" id="PF07779"/>
    </source>
</evidence>
<proteinExistence type="inferred from homology"/>
<evidence type="ECO:0000313" key="11">
    <source>
        <dbReference type="Proteomes" id="UP000077202"/>
    </source>
</evidence>
<evidence type="ECO:0000256" key="2">
    <source>
        <dbReference type="ARBA" id="ARBA00010666"/>
    </source>
</evidence>
<evidence type="ECO:0000256" key="3">
    <source>
        <dbReference type="ARBA" id="ARBA00022679"/>
    </source>
</evidence>
<comment type="caution">
    <text evidence="10">The sequence shown here is derived from an EMBL/GenBank/DDBJ whole genome shotgun (WGS) entry which is preliminary data.</text>
</comment>
<evidence type="ECO:0000256" key="8">
    <source>
        <dbReference type="SAM" id="Phobius"/>
    </source>
</evidence>
<evidence type="ECO:0000256" key="6">
    <source>
        <dbReference type="ARBA" id="ARBA00023136"/>
    </source>
</evidence>
<keyword evidence="5 8" id="KW-1133">Transmembrane helix</keyword>
<keyword evidence="6 8" id="KW-0472">Membrane</keyword>
<keyword evidence="4 8" id="KW-0812">Transmembrane</keyword>
<keyword evidence="11" id="KW-1185">Reference proteome</keyword>
<dbReference type="AlphaFoldDB" id="A0A176WH71"/>
<evidence type="ECO:0000313" key="10">
    <source>
        <dbReference type="EMBL" id="OAE31953.1"/>
    </source>
</evidence>
<evidence type="ECO:0000256" key="7">
    <source>
        <dbReference type="ARBA" id="ARBA00023180"/>
    </source>
</evidence>
<accession>A0A176WH71</accession>
<protein>
    <recommendedName>
        <fullName evidence="9">Cas1p 10 TM acyl transferase domain-containing protein</fullName>
    </recommendedName>
</protein>
<sequence>MTAILFYFFLCDRTNVLGESKKDYSRDLFMFLYLLLIIASTLTSLKKHAADKPLAASKSILYLNRLKNGKGGCRLQSWQFCPDDVASQFSGVFRLFVARQRLHAILVQQREDAQAVVRSIGERSGAWSNGAGLTGSRGGGAQLSL</sequence>
<gene>
    <name evidence="10" type="ORF">AXG93_4421s1040</name>
</gene>
<name>A0A176WH71_MARPO</name>
<dbReference type="GO" id="GO:0005794">
    <property type="term" value="C:Golgi apparatus"/>
    <property type="evidence" value="ECO:0007669"/>
    <property type="project" value="TreeGrafter"/>
</dbReference>
<dbReference type="EMBL" id="LVLJ01000930">
    <property type="protein sequence ID" value="OAE31953.1"/>
    <property type="molecule type" value="Genomic_DNA"/>
</dbReference>
<dbReference type="PANTHER" id="PTHR13533">
    <property type="entry name" value="N-ACETYLNEURAMINATE 9-O-ACETYLTRANSFERASE"/>
    <property type="match status" value="1"/>
</dbReference>
<dbReference type="InterPro" id="IPR012419">
    <property type="entry name" value="Cas1_AcylTrans_dom"/>
</dbReference>
<comment type="similarity">
    <text evidence="2">Belongs to the PC-esterase family. CASD1 subfamily.</text>
</comment>
<reference evidence="10" key="1">
    <citation type="submission" date="2016-03" db="EMBL/GenBank/DDBJ databases">
        <title>Mechanisms controlling the formation of the plant cell surface in tip-growing cells are functionally conserved among land plants.</title>
        <authorList>
            <person name="Honkanen S."/>
            <person name="Jones V.A."/>
            <person name="Morieri G."/>
            <person name="Champion C."/>
            <person name="Hetherington A.J."/>
            <person name="Kelly S."/>
            <person name="Saint-Marcoux D."/>
            <person name="Proust H."/>
            <person name="Prescott H."/>
            <person name="Dolan L."/>
        </authorList>
    </citation>
    <scope>NUCLEOTIDE SEQUENCE [LARGE SCALE GENOMIC DNA]</scope>
    <source>
        <tissue evidence="10">Whole gametophyte</tissue>
    </source>
</reference>
<dbReference type="Pfam" id="PF07779">
    <property type="entry name" value="Cas1_AcylT"/>
    <property type="match status" value="1"/>
</dbReference>
<evidence type="ECO:0000256" key="5">
    <source>
        <dbReference type="ARBA" id="ARBA00022989"/>
    </source>
</evidence>
<dbReference type="GO" id="GO:0016407">
    <property type="term" value="F:acetyltransferase activity"/>
    <property type="evidence" value="ECO:0007669"/>
    <property type="project" value="TreeGrafter"/>
</dbReference>
<evidence type="ECO:0000256" key="4">
    <source>
        <dbReference type="ARBA" id="ARBA00022692"/>
    </source>
</evidence>
<dbReference type="GO" id="GO:0010411">
    <property type="term" value="P:xyloglucan metabolic process"/>
    <property type="evidence" value="ECO:0007669"/>
    <property type="project" value="TreeGrafter"/>
</dbReference>
<organism evidence="10 11">
    <name type="scientific">Marchantia polymorpha subsp. ruderalis</name>
    <dbReference type="NCBI Taxonomy" id="1480154"/>
    <lineage>
        <taxon>Eukaryota</taxon>
        <taxon>Viridiplantae</taxon>
        <taxon>Streptophyta</taxon>
        <taxon>Embryophyta</taxon>
        <taxon>Marchantiophyta</taxon>
        <taxon>Marchantiopsida</taxon>
        <taxon>Marchantiidae</taxon>
        <taxon>Marchantiales</taxon>
        <taxon>Marchantiaceae</taxon>
        <taxon>Marchantia</taxon>
    </lineage>
</organism>
<dbReference type="GO" id="GO:0016020">
    <property type="term" value="C:membrane"/>
    <property type="evidence" value="ECO:0007669"/>
    <property type="project" value="UniProtKB-SubCell"/>
</dbReference>
<dbReference type="Proteomes" id="UP000077202">
    <property type="component" value="Unassembled WGS sequence"/>
</dbReference>
<evidence type="ECO:0000256" key="1">
    <source>
        <dbReference type="ARBA" id="ARBA00004141"/>
    </source>
</evidence>
<keyword evidence="7" id="KW-0325">Glycoprotein</keyword>
<feature type="transmembrane region" description="Helical" evidence="8">
    <location>
        <begin position="28"/>
        <end position="45"/>
    </location>
</feature>
<keyword evidence="3" id="KW-0808">Transferase</keyword>
<comment type="subcellular location">
    <subcellularLocation>
        <location evidence="1">Membrane</location>
        <topology evidence="1">Multi-pass membrane protein</topology>
    </subcellularLocation>
</comment>
<feature type="domain" description="Cas1p 10 TM acyl transferase" evidence="9">
    <location>
        <begin position="1"/>
        <end position="46"/>
    </location>
</feature>
<dbReference type="GO" id="GO:0045492">
    <property type="term" value="P:xylan biosynthetic process"/>
    <property type="evidence" value="ECO:0007669"/>
    <property type="project" value="TreeGrafter"/>
</dbReference>